<gene>
    <name evidence="2" type="ORF">UFOPK3789_01276</name>
</gene>
<keyword evidence="1" id="KW-0812">Transmembrane</keyword>
<evidence type="ECO:0000256" key="1">
    <source>
        <dbReference type="SAM" id="Phobius"/>
    </source>
</evidence>
<feature type="transmembrane region" description="Helical" evidence="1">
    <location>
        <begin position="43"/>
        <end position="66"/>
    </location>
</feature>
<keyword evidence="1" id="KW-0472">Membrane</keyword>
<sequence length="83" mass="9256">MSTTRFLIIGYVIGIPLGALTIYDIARLKRRAFRISGHHKMRWLGCAVVGFLSGWGAVLVGTLWLLGNARHDAIDVLEKQHRA</sequence>
<dbReference type="EMBL" id="CAFBNL010000103">
    <property type="protein sequence ID" value="CAB4960899.1"/>
    <property type="molecule type" value="Genomic_DNA"/>
</dbReference>
<evidence type="ECO:0000313" key="2">
    <source>
        <dbReference type="EMBL" id="CAB4960899.1"/>
    </source>
</evidence>
<accession>A0A6J7L3K8</accession>
<reference evidence="2" key="1">
    <citation type="submission" date="2020-05" db="EMBL/GenBank/DDBJ databases">
        <authorList>
            <person name="Chiriac C."/>
            <person name="Salcher M."/>
            <person name="Ghai R."/>
            <person name="Kavagutti S V."/>
        </authorList>
    </citation>
    <scope>NUCLEOTIDE SEQUENCE</scope>
</reference>
<name>A0A6J7L3K8_9ZZZZ</name>
<keyword evidence="1" id="KW-1133">Transmembrane helix</keyword>
<protein>
    <submittedName>
        <fullName evidence="2">Unannotated protein</fullName>
    </submittedName>
</protein>
<organism evidence="2">
    <name type="scientific">freshwater metagenome</name>
    <dbReference type="NCBI Taxonomy" id="449393"/>
    <lineage>
        <taxon>unclassified sequences</taxon>
        <taxon>metagenomes</taxon>
        <taxon>ecological metagenomes</taxon>
    </lineage>
</organism>
<feature type="transmembrane region" description="Helical" evidence="1">
    <location>
        <begin position="6"/>
        <end position="23"/>
    </location>
</feature>
<dbReference type="AlphaFoldDB" id="A0A6J7L3K8"/>
<proteinExistence type="predicted"/>